<gene>
    <name evidence="3" type="ORF">ACFOEJ_08480</name>
</gene>
<dbReference type="InterPro" id="IPR000683">
    <property type="entry name" value="Gfo/Idh/MocA-like_OxRdtase_N"/>
</dbReference>
<dbReference type="Proteomes" id="UP001595625">
    <property type="component" value="Unassembled WGS sequence"/>
</dbReference>
<organism evidence="3 4">
    <name type="scientific">Planomicrobium okeanokoites</name>
    <name type="common">Planococcus okeanokoites</name>
    <name type="synonym">Flavobacterium okeanokoites</name>
    <dbReference type="NCBI Taxonomy" id="244"/>
    <lineage>
        <taxon>Bacteria</taxon>
        <taxon>Bacillati</taxon>
        <taxon>Bacillota</taxon>
        <taxon>Bacilli</taxon>
        <taxon>Bacillales</taxon>
        <taxon>Caryophanaceae</taxon>
        <taxon>Planomicrobium</taxon>
    </lineage>
</organism>
<evidence type="ECO:0000259" key="2">
    <source>
        <dbReference type="Pfam" id="PF22725"/>
    </source>
</evidence>
<evidence type="ECO:0000313" key="3">
    <source>
        <dbReference type="EMBL" id="MFC3211102.1"/>
    </source>
</evidence>
<dbReference type="Pfam" id="PF01408">
    <property type="entry name" value="GFO_IDH_MocA"/>
    <property type="match status" value="1"/>
</dbReference>
<dbReference type="PANTHER" id="PTHR43377">
    <property type="entry name" value="BILIVERDIN REDUCTASE A"/>
    <property type="match status" value="1"/>
</dbReference>
<sequence length="307" mass="34333">MISIGIIGAGIVGERIIKQIQLENGVEIIGVFDENSERLQTLKQMYDVPLTASLDEILYSKADWVYIGTPPASHAAIAKQAADAGLNVLSEKPLAHNAEAGEQMVAAITENRVRSAMHFPLMYSPAVHEMAKRSKNGSIGEIIRIELQTFFPEWPRAWQQTPWIASRLEGGFIREVFPHYLQLIHRIFGDFAFAEHHVNYPDQPDLCETGLIAYGLVNGSTPLLLTGMSGVGQEELLQFKIYGTKGVLTLENWSQLYLAEKGRERVQLTEFEKVNGLFEEMKAMSTALVPFEEGLVIQRYIDQLTAE</sequence>
<evidence type="ECO:0000313" key="4">
    <source>
        <dbReference type="Proteomes" id="UP001595625"/>
    </source>
</evidence>
<name>A0ABV7KNS6_PLAOK</name>
<protein>
    <submittedName>
        <fullName evidence="3">Gfo/Idh/MocA family protein</fullName>
    </submittedName>
</protein>
<feature type="domain" description="Gfo/Idh/MocA-like oxidoreductase N-terminal" evidence="1">
    <location>
        <begin position="2"/>
        <end position="115"/>
    </location>
</feature>
<dbReference type="InterPro" id="IPR036291">
    <property type="entry name" value="NAD(P)-bd_dom_sf"/>
</dbReference>
<dbReference type="InterPro" id="IPR051450">
    <property type="entry name" value="Gfo/Idh/MocA_Oxidoreductases"/>
</dbReference>
<dbReference type="SUPFAM" id="SSF51735">
    <property type="entry name" value="NAD(P)-binding Rossmann-fold domains"/>
    <property type="match status" value="1"/>
</dbReference>
<evidence type="ECO:0000259" key="1">
    <source>
        <dbReference type="Pfam" id="PF01408"/>
    </source>
</evidence>
<feature type="domain" description="GFO/IDH/MocA-like oxidoreductase" evidence="2">
    <location>
        <begin position="129"/>
        <end position="248"/>
    </location>
</feature>
<dbReference type="SUPFAM" id="SSF55347">
    <property type="entry name" value="Glyceraldehyde-3-phosphate dehydrogenase-like, C-terminal domain"/>
    <property type="match status" value="1"/>
</dbReference>
<dbReference type="Pfam" id="PF22725">
    <property type="entry name" value="GFO_IDH_MocA_C3"/>
    <property type="match status" value="1"/>
</dbReference>
<reference evidence="4" key="1">
    <citation type="journal article" date="2019" name="Int. J. Syst. Evol. Microbiol.">
        <title>The Global Catalogue of Microorganisms (GCM) 10K type strain sequencing project: providing services to taxonomists for standard genome sequencing and annotation.</title>
        <authorList>
            <consortium name="The Broad Institute Genomics Platform"/>
            <consortium name="The Broad Institute Genome Sequencing Center for Infectious Disease"/>
            <person name="Wu L."/>
            <person name="Ma J."/>
        </authorList>
    </citation>
    <scope>NUCLEOTIDE SEQUENCE [LARGE SCALE GENOMIC DNA]</scope>
    <source>
        <strain evidence="4">CCM 320</strain>
    </source>
</reference>
<dbReference type="EMBL" id="JBHRUJ010000016">
    <property type="protein sequence ID" value="MFC3211102.1"/>
    <property type="molecule type" value="Genomic_DNA"/>
</dbReference>
<dbReference type="RefSeq" id="WP_117312535.1">
    <property type="nucleotide sequence ID" value="NZ_JBHRUJ010000016.1"/>
</dbReference>
<accession>A0ABV7KNS6</accession>
<dbReference type="Gene3D" id="3.40.50.720">
    <property type="entry name" value="NAD(P)-binding Rossmann-like Domain"/>
    <property type="match status" value="1"/>
</dbReference>
<dbReference type="PANTHER" id="PTHR43377:SF1">
    <property type="entry name" value="BILIVERDIN REDUCTASE A"/>
    <property type="match status" value="1"/>
</dbReference>
<comment type="caution">
    <text evidence="3">The sequence shown here is derived from an EMBL/GenBank/DDBJ whole genome shotgun (WGS) entry which is preliminary data.</text>
</comment>
<dbReference type="InterPro" id="IPR055170">
    <property type="entry name" value="GFO_IDH_MocA-like_dom"/>
</dbReference>
<dbReference type="Gene3D" id="3.30.360.10">
    <property type="entry name" value="Dihydrodipicolinate Reductase, domain 2"/>
    <property type="match status" value="1"/>
</dbReference>
<keyword evidence="4" id="KW-1185">Reference proteome</keyword>
<proteinExistence type="predicted"/>